<keyword evidence="1" id="KW-0812">Transmembrane</keyword>
<name>A0A1H1QBU3_9ACTN</name>
<protein>
    <submittedName>
        <fullName evidence="2">Uncharacterized protein</fullName>
    </submittedName>
</protein>
<organism evidence="2 3">
    <name type="scientific">Actinopolymorpha singaporensis</name>
    <dbReference type="NCBI Taxonomy" id="117157"/>
    <lineage>
        <taxon>Bacteria</taxon>
        <taxon>Bacillati</taxon>
        <taxon>Actinomycetota</taxon>
        <taxon>Actinomycetes</taxon>
        <taxon>Propionibacteriales</taxon>
        <taxon>Actinopolymorphaceae</taxon>
        <taxon>Actinopolymorpha</taxon>
    </lineage>
</organism>
<dbReference type="RefSeq" id="WP_092652543.1">
    <property type="nucleotide sequence ID" value="NZ_LT629732.1"/>
</dbReference>
<evidence type="ECO:0000313" key="2">
    <source>
        <dbReference type="EMBL" id="SDS20900.1"/>
    </source>
</evidence>
<feature type="transmembrane region" description="Helical" evidence="1">
    <location>
        <begin position="6"/>
        <end position="25"/>
    </location>
</feature>
<keyword evidence="1" id="KW-0472">Membrane</keyword>
<keyword evidence="3" id="KW-1185">Reference proteome</keyword>
<dbReference type="EMBL" id="LT629732">
    <property type="protein sequence ID" value="SDS20900.1"/>
    <property type="molecule type" value="Genomic_DNA"/>
</dbReference>
<evidence type="ECO:0000313" key="3">
    <source>
        <dbReference type="Proteomes" id="UP000198983"/>
    </source>
</evidence>
<proteinExistence type="predicted"/>
<reference evidence="2 3" key="1">
    <citation type="submission" date="2016-10" db="EMBL/GenBank/DDBJ databases">
        <authorList>
            <person name="de Groot N.N."/>
        </authorList>
    </citation>
    <scope>NUCLEOTIDE SEQUENCE [LARGE SCALE GENOMIC DNA]</scope>
    <source>
        <strain evidence="2 3">DSM 22024</strain>
    </source>
</reference>
<accession>A0A1H1QBU3</accession>
<evidence type="ECO:0000256" key="1">
    <source>
        <dbReference type="SAM" id="Phobius"/>
    </source>
</evidence>
<dbReference type="AlphaFoldDB" id="A0A1H1QBU3"/>
<dbReference type="Proteomes" id="UP000198983">
    <property type="component" value="Chromosome I"/>
</dbReference>
<keyword evidence="1" id="KW-1133">Transmembrane helix</keyword>
<gene>
    <name evidence="2" type="ORF">SAMN04489717_1961</name>
</gene>
<sequence>MANVLQAVLQLTLGLIGIVAVVLLLDRIEDNLVTGRHRGRGRAEARSWWRKAKRTGAKVPEAVAPATAPVAGAEGLAVTRRQP</sequence>